<dbReference type="InterPro" id="IPR004188">
    <property type="entry name" value="Phe-tRNA_ligase_II_N"/>
</dbReference>
<protein>
    <recommendedName>
        <fullName evidence="13">Phenylalanine--tRNA ligase alpha subunit</fullName>
        <ecNumber evidence="13">6.1.1.20</ecNumber>
    </recommendedName>
    <alternativeName>
        <fullName evidence="13">Phenylalanyl-tRNA synthetase alpha subunit</fullName>
        <shortName evidence="13">PheRS</shortName>
    </alternativeName>
</protein>
<dbReference type="GO" id="GO:0004826">
    <property type="term" value="F:phenylalanine-tRNA ligase activity"/>
    <property type="evidence" value="ECO:0007669"/>
    <property type="project" value="UniProtKB-UniRule"/>
</dbReference>
<dbReference type="GO" id="GO:0005524">
    <property type="term" value="F:ATP binding"/>
    <property type="evidence" value="ECO:0007669"/>
    <property type="project" value="UniProtKB-UniRule"/>
</dbReference>
<evidence type="ECO:0000256" key="2">
    <source>
        <dbReference type="ARBA" id="ARBA00010207"/>
    </source>
</evidence>
<dbReference type="InterPro" id="IPR022911">
    <property type="entry name" value="Phe_tRNA_ligase_alpha1_bac"/>
</dbReference>
<name>A0A0C1MRQ9_9RICK</name>
<keyword evidence="10 13" id="KW-0648">Protein biosynthesis</keyword>
<dbReference type="Pfam" id="PF01409">
    <property type="entry name" value="tRNA-synt_2d"/>
    <property type="match status" value="1"/>
</dbReference>
<evidence type="ECO:0000256" key="10">
    <source>
        <dbReference type="ARBA" id="ARBA00022917"/>
    </source>
</evidence>
<comment type="similarity">
    <text evidence="2 13">Belongs to the class-II aminoacyl-tRNA synthetase family. Phe-tRNA synthetase alpha subunit type 1 subfamily.</text>
</comment>
<feature type="binding site" evidence="13">
    <location>
        <position position="264"/>
    </location>
    <ligand>
        <name>Mg(2+)</name>
        <dbReference type="ChEBI" id="CHEBI:18420"/>
        <note>shared with beta subunit</note>
    </ligand>
</feature>
<keyword evidence="8 13" id="KW-0067">ATP-binding</keyword>
<dbReference type="PANTHER" id="PTHR11538:SF41">
    <property type="entry name" value="PHENYLALANINE--TRNA LIGASE, MITOCHONDRIAL"/>
    <property type="match status" value="1"/>
</dbReference>
<evidence type="ECO:0000256" key="9">
    <source>
        <dbReference type="ARBA" id="ARBA00022842"/>
    </source>
</evidence>
<evidence type="ECO:0000256" key="5">
    <source>
        <dbReference type="ARBA" id="ARBA00022598"/>
    </source>
</evidence>
<dbReference type="GO" id="GO:0005737">
    <property type="term" value="C:cytoplasm"/>
    <property type="evidence" value="ECO:0007669"/>
    <property type="project" value="UniProtKB-SubCell"/>
</dbReference>
<evidence type="ECO:0000256" key="6">
    <source>
        <dbReference type="ARBA" id="ARBA00022723"/>
    </source>
</evidence>
<evidence type="ECO:0000256" key="3">
    <source>
        <dbReference type="ARBA" id="ARBA00011209"/>
    </source>
</evidence>
<dbReference type="Pfam" id="PF02912">
    <property type="entry name" value="Phe_tRNA-synt_N"/>
    <property type="match status" value="1"/>
</dbReference>
<feature type="domain" description="Aminoacyl-transfer RNA synthetases class-II family profile" evidence="14">
    <location>
        <begin position="120"/>
        <end position="340"/>
    </location>
</feature>
<comment type="catalytic activity">
    <reaction evidence="12 13">
        <text>tRNA(Phe) + L-phenylalanine + ATP = L-phenylalanyl-tRNA(Phe) + AMP + diphosphate + H(+)</text>
        <dbReference type="Rhea" id="RHEA:19413"/>
        <dbReference type="Rhea" id="RHEA-COMP:9668"/>
        <dbReference type="Rhea" id="RHEA-COMP:9699"/>
        <dbReference type="ChEBI" id="CHEBI:15378"/>
        <dbReference type="ChEBI" id="CHEBI:30616"/>
        <dbReference type="ChEBI" id="CHEBI:33019"/>
        <dbReference type="ChEBI" id="CHEBI:58095"/>
        <dbReference type="ChEBI" id="CHEBI:78442"/>
        <dbReference type="ChEBI" id="CHEBI:78531"/>
        <dbReference type="ChEBI" id="CHEBI:456215"/>
        <dbReference type="EC" id="6.1.1.20"/>
    </reaction>
</comment>
<dbReference type="PROSITE" id="PS50862">
    <property type="entry name" value="AA_TRNA_LIGASE_II"/>
    <property type="match status" value="1"/>
</dbReference>
<keyword evidence="11 13" id="KW-0030">Aminoacyl-tRNA synthetase</keyword>
<evidence type="ECO:0000259" key="14">
    <source>
        <dbReference type="PROSITE" id="PS50862"/>
    </source>
</evidence>
<comment type="cofactor">
    <cofactor evidence="13">
        <name>Mg(2+)</name>
        <dbReference type="ChEBI" id="CHEBI:18420"/>
    </cofactor>
    <text evidence="13">Binds 2 magnesium ions per tetramer.</text>
</comment>
<reference evidence="15 16" key="1">
    <citation type="submission" date="2014-11" db="EMBL/GenBank/DDBJ databases">
        <title>A Rickettsiales Symbiont of Amoebae With Ancient Features.</title>
        <authorList>
            <person name="Schulz F."/>
            <person name="Martijn J."/>
            <person name="Wascher F."/>
            <person name="Kostanjsek R."/>
            <person name="Ettema T.J."/>
            <person name="Horn M."/>
        </authorList>
    </citation>
    <scope>NUCLEOTIDE SEQUENCE [LARGE SCALE GENOMIC DNA]</scope>
    <source>
        <strain evidence="15 16">UWC36</strain>
    </source>
</reference>
<dbReference type="SUPFAM" id="SSF55681">
    <property type="entry name" value="Class II aaRS and biotin synthetases"/>
    <property type="match status" value="1"/>
</dbReference>
<evidence type="ECO:0000256" key="4">
    <source>
        <dbReference type="ARBA" id="ARBA00022490"/>
    </source>
</evidence>
<accession>A0A0C1MRQ9</accession>
<evidence type="ECO:0000256" key="12">
    <source>
        <dbReference type="ARBA" id="ARBA00049255"/>
    </source>
</evidence>
<comment type="caution">
    <text evidence="15">The sequence shown here is derived from an EMBL/GenBank/DDBJ whole genome shotgun (WGS) entry which is preliminary data.</text>
</comment>
<evidence type="ECO:0000256" key="8">
    <source>
        <dbReference type="ARBA" id="ARBA00022840"/>
    </source>
</evidence>
<keyword evidence="9 13" id="KW-0460">Magnesium</keyword>
<evidence type="ECO:0000256" key="1">
    <source>
        <dbReference type="ARBA" id="ARBA00004496"/>
    </source>
</evidence>
<comment type="subcellular location">
    <subcellularLocation>
        <location evidence="1 13">Cytoplasm</location>
    </subcellularLocation>
</comment>
<keyword evidence="4 13" id="KW-0963">Cytoplasm</keyword>
<dbReference type="PATRIC" id="fig|86105.3.peg.1441"/>
<evidence type="ECO:0000313" key="16">
    <source>
        <dbReference type="Proteomes" id="UP000031258"/>
    </source>
</evidence>
<keyword evidence="16" id="KW-1185">Reference proteome</keyword>
<comment type="subunit">
    <text evidence="3 13">Tetramer of two alpha and two beta subunits.</text>
</comment>
<dbReference type="InterPro" id="IPR002319">
    <property type="entry name" value="Phenylalanyl-tRNA_Synthase"/>
</dbReference>
<dbReference type="GO" id="GO:0000049">
    <property type="term" value="F:tRNA binding"/>
    <property type="evidence" value="ECO:0007669"/>
    <property type="project" value="InterPro"/>
</dbReference>
<dbReference type="GO" id="GO:0000287">
    <property type="term" value="F:magnesium ion binding"/>
    <property type="evidence" value="ECO:0007669"/>
    <property type="project" value="UniProtKB-UniRule"/>
</dbReference>
<dbReference type="CDD" id="cd00496">
    <property type="entry name" value="PheRS_alpha_core"/>
    <property type="match status" value="1"/>
</dbReference>
<proteinExistence type="inferred from homology"/>
<evidence type="ECO:0000256" key="7">
    <source>
        <dbReference type="ARBA" id="ARBA00022741"/>
    </source>
</evidence>
<keyword evidence="7 13" id="KW-0547">Nucleotide-binding</keyword>
<dbReference type="EC" id="6.1.1.20" evidence="13"/>
<evidence type="ECO:0000256" key="11">
    <source>
        <dbReference type="ARBA" id="ARBA00023146"/>
    </source>
</evidence>
<dbReference type="EMBL" id="JSWE01000146">
    <property type="protein sequence ID" value="KIE04762.1"/>
    <property type="molecule type" value="Genomic_DNA"/>
</dbReference>
<evidence type="ECO:0000313" key="15">
    <source>
        <dbReference type="EMBL" id="KIE04762.1"/>
    </source>
</evidence>
<dbReference type="FunFam" id="3.30.930.10:FF:000003">
    <property type="entry name" value="Phenylalanine--tRNA ligase alpha subunit"/>
    <property type="match status" value="1"/>
</dbReference>
<gene>
    <name evidence="15" type="primary">pheS_2</name>
    <name evidence="13" type="synonym">pheS</name>
    <name evidence="15" type="ORF">NF27_FX00230</name>
</gene>
<organism evidence="15 16">
    <name type="scientific">Candidatus Jidaibacter acanthamoebae</name>
    <dbReference type="NCBI Taxonomy" id="86105"/>
    <lineage>
        <taxon>Bacteria</taxon>
        <taxon>Pseudomonadati</taxon>
        <taxon>Pseudomonadota</taxon>
        <taxon>Alphaproteobacteria</taxon>
        <taxon>Rickettsiales</taxon>
        <taxon>Candidatus Midichloriaceae</taxon>
        <taxon>Candidatus Jidaibacter</taxon>
    </lineage>
</organism>
<dbReference type="NCBIfam" id="TIGR00468">
    <property type="entry name" value="pheS"/>
    <property type="match status" value="1"/>
</dbReference>
<dbReference type="HAMAP" id="MF_00281">
    <property type="entry name" value="Phe_tRNA_synth_alpha1"/>
    <property type="match status" value="1"/>
</dbReference>
<dbReference type="InterPro" id="IPR045864">
    <property type="entry name" value="aa-tRNA-synth_II/BPL/LPL"/>
</dbReference>
<dbReference type="STRING" id="86105.NF27_FX00230"/>
<dbReference type="PANTHER" id="PTHR11538">
    <property type="entry name" value="PHENYLALANYL-TRNA SYNTHETASE"/>
    <property type="match status" value="1"/>
</dbReference>
<keyword evidence="6 13" id="KW-0479">Metal-binding</keyword>
<evidence type="ECO:0000256" key="13">
    <source>
        <dbReference type="HAMAP-Rule" id="MF_00281"/>
    </source>
</evidence>
<sequence length="351" mass="40610">MRSNQKSCIAMKSTEEIKQYFIDKVASAPDLAQLEQIRIEFLGKKGHITEALSLISKVNPEERKAYGERINTLKNYIIEELEHIKVKLEAEFLEAKLLAEKIDITLSPRNYSVGKEHPITKVITELKSIFSKLGFDYAEGPDIENDWNNFTALNIPEHHPARQMHDTFYLKEDKLLLRTHTSPVQIRHMTKHKPPIKIISIGKVYRSDYDATHTPMFHQIEALYVDKNINMVHLKSYLEMFLKLFFEVENAPVRLRPNHFPFTEPSAEVDVKCDRSSKQEIKIGMGNDWLEILGCGMVNPKVLENVGLDPSEYQGFAFGAGVERLAMLKYNIPDLRTFFEGDIRWLKHYGF</sequence>
<dbReference type="InterPro" id="IPR010978">
    <property type="entry name" value="tRNA-bd_arm"/>
</dbReference>
<dbReference type="SUPFAM" id="SSF46589">
    <property type="entry name" value="tRNA-binding arm"/>
    <property type="match status" value="1"/>
</dbReference>
<keyword evidence="5 13" id="KW-0436">Ligase</keyword>
<dbReference type="InterPro" id="IPR004529">
    <property type="entry name" value="Phe-tRNA-synth_IIc_asu"/>
</dbReference>
<dbReference type="AlphaFoldDB" id="A0A0C1MRQ9"/>
<dbReference type="Gene3D" id="3.30.930.10">
    <property type="entry name" value="Bira Bifunctional Protein, Domain 2"/>
    <property type="match status" value="1"/>
</dbReference>
<dbReference type="InterPro" id="IPR006195">
    <property type="entry name" value="aa-tRNA-synth_II"/>
</dbReference>
<dbReference type="Proteomes" id="UP000031258">
    <property type="component" value="Unassembled WGS sequence"/>
</dbReference>
<dbReference type="GO" id="GO:0006432">
    <property type="term" value="P:phenylalanyl-tRNA aminoacylation"/>
    <property type="evidence" value="ECO:0007669"/>
    <property type="project" value="UniProtKB-UniRule"/>
</dbReference>